<dbReference type="RefSeq" id="WP_169697932.1">
    <property type="nucleotide sequence ID" value="NZ_LS974202.1"/>
</dbReference>
<sequence length="358" mass="41684">MDKKIKEDLLVRNERIIKAVIEKSGRVCPSSVALIGIYGSFVSDDIYEKSDLDLFILINDPDGYKISSCFILGDVAHDIYCTTWKQLEEMALYSNPYISRLVDLKIIYCPDDRYLQRFMELHDAACKRLSSSLNESDLQNIKIHFEEAKKSYADVMMSEKPERAKYASARLIYYCEMIVYLMNKSYVRLGVKRRPEEIEKMQRLPSGFLIYYHLLVEADSLRSIKKQATSLIQCIKDEIESIKNKVQSKKKLDRQALEGSYEEIYSNWKNKMGLAEKIGSKYLSLMTAASCQFFYDQMGEEYEGVSVDLMKHFDIDDLSASAKAFDEAMEKYKLLYDKNGIDVKRYATIEEFEDDYRK</sequence>
<dbReference type="Gene3D" id="3.30.460.10">
    <property type="entry name" value="Beta Polymerase, domain 2"/>
    <property type="match status" value="1"/>
</dbReference>
<keyword evidence="1" id="KW-0175">Coiled coil</keyword>
<feature type="coiled-coil region" evidence="1">
    <location>
        <begin position="225"/>
        <end position="252"/>
    </location>
</feature>
<accession>A0A7Z7LD44</accession>
<reference evidence="2 3" key="1">
    <citation type="submission" date="2017-01" db="EMBL/GenBank/DDBJ databases">
        <authorList>
            <person name="Erauso G."/>
        </authorList>
    </citation>
    <scope>NUCLEOTIDE SEQUENCE [LARGE SCALE GENOMIC DNA]</scope>
    <source>
        <strain evidence="2">MESINF1</strain>
    </source>
</reference>
<dbReference type="KEGG" id="minf:MESINF_0006"/>
<dbReference type="InterPro" id="IPR043519">
    <property type="entry name" value="NT_sf"/>
</dbReference>
<dbReference type="AlphaFoldDB" id="A0A7Z7LD44"/>
<evidence type="ECO:0008006" key="4">
    <source>
        <dbReference type="Google" id="ProtNLM"/>
    </source>
</evidence>
<evidence type="ECO:0000313" key="2">
    <source>
        <dbReference type="EMBL" id="SSC11455.1"/>
    </source>
</evidence>
<proteinExistence type="predicted"/>
<keyword evidence="3" id="KW-1185">Reference proteome</keyword>
<name>A0A7Z7LD44_9BACT</name>
<evidence type="ECO:0000256" key="1">
    <source>
        <dbReference type="SAM" id="Coils"/>
    </source>
</evidence>
<dbReference type="EMBL" id="LS974202">
    <property type="protein sequence ID" value="SSC11455.1"/>
    <property type="molecule type" value="Genomic_DNA"/>
</dbReference>
<gene>
    <name evidence="2" type="ORF">MESINF_0006</name>
</gene>
<organism evidence="2 3">
    <name type="scientific">Mesotoga infera</name>
    <dbReference type="NCBI Taxonomy" id="1236046"/>
    <lineage>
        <taxon>Bacteria</taxon>
        <taxon>Thermotogati</taxon>
        <taxon>Thermotogota</taxon>
        <taxon>Thermotogae</taxon>
        <taxon>Kosmotogales</taxon>
        <taxon>Kosmotogaceae</taxon>
        <taxon>Mesotoga</taxon>
    </lineage>
</organism>
<dbReference type="Proteomes" id="UP000250796">
    <property type="component" value="Chromosome MESINF"/>
</dbReference>
<protein>
    <recommendedName>
        <fullName evidence="4">Nucleotidyltransferase domain-containing protein</fullName>
    </recommendedName>
</protein>
<evidence type="ECO:0000313" key="3">
    <source>
        <dbReference type="Proteomes" id="UP000250796"/>
    </source>
</evidence>
<dbReference type="SUPFAM" id="SSF81301">
    <property type="entry name" value="Nucleotidyltransferase"/>
    <property type="match status" value="1"/>
</dbReference>